<dbReference type="InterPro" id="IPR036420">
    <property type="entry name" value="BRCT_dom_sf"/>
</dbReference>
<dbReference type="Gene3D" id="3.40.50.10190">
    <property type="entry name" value="BRCT domain"/>
    <property type="match status" value="1"/>
</dbReference>
<keyword evidence="4" id="KW-0234">DNA repair</keyword>
<dbReference type="GO" id="GO:0045944">
    <property type="term" value="P:positive regulation of transcription by RNA polymerase II"/>
    <property type="evidence" value="ECO:0007669"/>
    <property type="project" value="TreeGrafter"/>
</dbReference>
<keyword evidence="8" id="KW-1185">Reference proteome</keyword>
<protein>
    <recommendedName>
        <fullName evidence="6">BRCT domain-containing protein</fullName>
    </recommendedName>
</protein>
<dbReference type="EMBL" id="JAUIZM010000014">
    <property type="protein sequence ID" value="KAK1352930.1"/>
    <property type="molecule type" value="Genomic_DNA"/>
</dbReference>
<reference evidence="7" key="2">
    <citation type="submission" date="2023-05" db="EMBL/GenBank/DDBJ databases">
        <authorList>
            <person name="Schelkunov M.I."/>
        </authorList>
    </citation>
    <scope>NUCLEOTIDE SEQUENCE</scope>
    <source>
        <strain evidence="7">Hsosn_3</strain>
        <tissue evidence="7">Leaf</tissue>
    </source>
</reference>
<evidence type="ECO:0000313" key="7">
    <source>
        <dbReference type="EMBL" id="KAK1352930.1"/>
    </source>
</evidence>
<evidence type="ECO:0000256" key="4">
    <source>
        <dbReference type="ARBA" id="ARBA00023204"/>
    </source>
</evidence>
<keyword evidence="3" id="KW-0227">DNA damage</keyword>
<organism evidence="7 8">
    <name type="scientific">Heracleum sosnowskyi</name>
    <dbReference type="NCBI Taxonomy" id="360622"/>
    <lineage>
        <taxon>Eukaryota</taxon>
        <taxon>Viridiplantae</taxon>
        <taxon>Streptophyta</taxon>
        <taxon>Embryophyta</taxon>
        <taxon>Tracheophyta</taxon>
        <taxon>Spermatophyta</taxon>
        <taxon>Magnoliopsida</taxon>
        <taxon>eudicotyledons</taxon>
        <taxon>Gunneridae</taxon>
        <taxon>Pentapetalae</taxon>
        <taxon>asterids</taxon>
        <taxon>campanulids</taxon>
        <taxon>Apiales</taxon>
        <taxon>Apiaceae</taxon>
        <taxon>Apioideae</taxon>
        <taxon>apioid superclade</taxon>
        <taxon>Tordylieae</taxon>
        <taxon>Tordyliinae</taxon>
        <taxon>Heracleum</taxon>
    </lineage>
</organism>
<gene>
    <name evidence="7" type="ORF">POM88_052768</name>
</gene>
<evidence type="ECO:0000256" key="1">
    <source>
        <dbReference type="ARBA" id="ARBA00004123"/>
    </source>
</evidence>
<feature type="domain" description="BRCT" evidence="6">
    <location>
        <begin position="33"/>
        <end position="115"/>
    </location>
</feature>
<dbReference type="Pfam" id="PF16589">
    <property type="entry name" value="BRCT_2"/>
    <property type="match status" value="1"/>
</dbReference>
<dbReference type="PANTHER" id="PTHR13763:SF9">
    <property type="entry name" value="BRCA1-ASSOCIATED RING DOMAIN PROTEIN 1"/>
    <property type="match status" value="1"/>
</dbReference>
<dbReference type="Proteomes" id="UP001237642">
    <property type="component" value="Unassembled WGS sequence"/>
</dbReference>
<proteinExistence type="predicted"/>
<evidence type="ECO:0000256" key="3">
    <source>
        <dbReference type="ARBA" id="ARBA00022763"/>
    </source>
</evidence>
<dbReference type="GO" id="GO:0005634">
    <property type="term" value="C:nucleus"/>
    <property type="evidence" value="ECO:0007669"/>
    <property type="project" value="UniProtKB-SubCell"/>
</dbReference>
<name>A0AAD8GRM6_9APIA</name>
<dbReference type="PANTHER" id="PTHR13763">
    <property type="entry name" value="BREAST CANCER TYPE 1 SUSCEPTIBILITY PROTEIN BRCA1"/>
    <property type="match status" value="1"/>
</dbReference>
<dbReference type="InterPro" id="IPR031099">
    <property type="entry name" value="BRCA1-associated"/>
</dbReference>
<reference evidence="7" key="1">
    <citation type="submission" date="2023-02" db="EMBL/GenBank/DDBJ databases">
        <title>Genome of toxic invasive species Heracleum sosnowskyi carries increased number of genes despite the absence of recent whole-genome duplications.</title>
        <authorList>
            <person name="Schelkunov M."/>
            <person name="Shtratnikova V."/>
            <person name="Makarenko M."/>
            <person name="Klepikova A."/>
            <person name="Omelchenko D."/>
            <person name="Novikova G."/>
            <person name="Obukhova E."/>
            <person name="Bogdanov V."/>
            <person name="Penin A."/>
            <person name="Logacheva M."/>
        </authorList>
    </citation>
    <scope>NUCLEOTIDE SEQUENCE</scope>
    <source>
        <strain evidence="7">Hsosn_3</strain>
        <tissue evidence="7">Leaf</tissue>
    </source>
</reference>
<evidence type="ECO:0000256" key="5">
    <source>
        <dbReference type="ARBA" id="ARBA00023242"/>
    </source>
</evidence>
<accession>A0AAD8GRM6</accession>
<comment type="subcellular location">
    <subcellularLocation>
        <location evidence="1">Nucleus</location>
    </subcellularLocation>
</comment>
<dbReference type="AlphaFoldDB" id="A0AAD8GRM6"/>
<sequence>MNKPEDEEKYEAGLDNHGCWGGPKSGRLRGLQNAPKLFSGINFYFSGDYLPAYKDDLLNLVTTAGGFQYNMGNEESVLLQRFRTAEDLATEYGYRVLKHTWILESVAASKLLPYY</sequence>
<evidence type="ECO:0000259" key="6">
    <source>
        <dbReference type="PROSITE" id="PS50172"/>
    </source>
</evidence>
<keyword evidence="2" id="KW-0677">Repeat</keyword>
<comment type="caution">
    <text evidence="7">The sequence shown here is derived from an EMBL/GenBank/DDBJ whole genome shotgun (WGS) entry which is preliminary data.</text>
</comment>
<dbReference type="PROSITE" id="PS50172">
    <property type="entry name" value="BRCT"/>
    <property type="match status" value="1"/>
</dbReference>
<evidence type="ECO:0000256" key="2">
    <source>
        <dbReference type="ARBA" id="ARBA00022737"/>
    </source>
</evidence>
<keyword evidence="5" id="KW-0539">Nucleus</keyword>
<dbReference type="GO" id="GO:0000724">
    <property type="term" value="P:double-strand break repair via homologous recombination"/>
    <property type="evidence" value="ECO:0007669"/>
    <property type="project" value="TreeGrafter"/>
</dbReference>
<dbReference type="SUPFAM" id="SSF52113">
    <property type="entry name" value="BRCT domain"/>
    <property type="match status" value="1"/>
</dbReference>
<dbReference type="GO" id="GO:0004842">
    <property type="term" value="F:ubiquitin-protein transferase activity"/>
    <property type="evidence" value="ECO:0007669"/>
    <property type="project" value="TreeGrafter"/>
</dbReference>
<dbReference type="InterPro" id="IPR001357">
    <property type="entry name" value="BRCT_dom"/>
</dbReference>
<evidence type="ECO:0000313" key="8">
    <source>
        <dbReference type="Proteomes" id="UP001237642"/>
    </source>
</evidence>